<dbReference type="InterPro" id="IPR050232">
    <property type="entry name" value="FBL13/AtMIF1-like"/>
</dbReference>
<evidence type="ECO:0000259" key="1">
    <source>
        <dbReference type="SMART" id="SM00579"/>
    </source>
</evidence>
<evidence type="ECO:0000313" key="2">
    <source>
        <dbReference type="EMBL" id="KAL1218681.1"/>
    </source>
</evidence>
<feature type="domain" description="FBD" evidence="1">
    <location>
        <begin position="265"/>
        <end position="335"/>
    </location>
</feature>
<organism evidence="2 3">
    <name type="scientific">Cardamine amara subsp. amara</name>
    <dbReference type="NCBI Taxonomy" id="228776"/>
    <lineage>
        <taxon>Eukaryota</taxon>
        <taxon>Viridiplantae</taxon>
        <taxon>Streptophyta</taxon>
        <taxon>Embryophyta</taxon>
        <taxon>Tracheophyta</taxon>
        <taxon>Spermatophyta</taxon>
        <taxon>Magnoliopsida</taxon>
        <taxon>eudicotyledons</taxon>
        <taxon>Gunneridae</taxon>
        <taxon>Pentapetalae</taxon>
        <taxon>rosids</taxon>
        <taxon>malvids</taxon>
        <taxon>Brassicales</taxon>
        <taxon>Brassicaceae</taxon>
        <taxon>Cardamineae</taxon>
        <taxon>Cardamine</taxon>
    </lineage>
</organism>
<proteinExistence type="predicted"/>
<keyword evidence="3" id="KW-1185">Reference proteome</keyword>
<dbReference type="EMBL" id="JBANAX010000203">
    <property type="protein sequence ID" value="KAL1218681.1"/>
    <property type="molecule type" value="Genomic_DNA"/>
</dbReference>
<sequence length="366" mass="42635">MVPKLEYKNTGDKFKSIQRFLDKSLELHKAPVLEFLRIQLGEKSCIDVDVGKLIANAVDRFVRKLELELLWTAEPISLPKSLYTCKTVVELTLTNKILIQVPCSACLPSLKVLRLFYVIFKDEDSMERLLSSCSALARSNVYFYITDYLRYDMSPVDKFSYDHEPHIRVFCNIDDKFHRAIPLVTLLQLHLTDPMSLQALNLSGNNTFYRLEKFMFCPRFHLWLDLLSKVLDNSPKLVFLWIFSDNEYQPGSLPLSWNQPSLVPRCLSSHIETFKWIGYRGNVTEKQLMRFILANSKCLKIATIILTSTLKIASVSMKRILFFDHLVQNAHIYIYQEDHAYSFVCMFVPYFSFLYTSLLPEGNYIL</sequence>
<dbReference type="InterPro" id="IPR013101">
    <property type="entry name" value="LRR_PRU1-like"/>
</dbReference>
<dbReference type="Proteomes" id="UP001558713">
    <property type="component" value="Unassembled WGS sequence"/>
</dbReference>
<dbReference type="PANTHER" id="PTHR31900">
    <property type="entry name" value="F-BOX/RNI SUPERFAMILY PROTEIN-RELATED"/>
    <property type="match status" value="1"/>
</dbReference>
<dbReference type="SUPFAM" id="SSF52047">
    <property type="entry name" value="RNI-like"/>
    <property type="match status" value="1"/>
</dbReference>
<dbReference type="PANTHER" id="PTHR31900:SF34">
    <property type="entry name" value="EMB|CAB62440.1-RELATED"/>
    <property type="match status" value="1"/>
</dbReference>
<protein>
    <submittedName>
        <fullName evidence="2">F-box/FBD/LRR-repeat protein</fullName>
    </submittedName>
</protein>
<gene>
    <name evidence="2" type="ORF">V5N11_009812</name>
</gene>
<accession>A0ABD1BN84</accession>
<name>A0ABD1BN84_CARAN</name>
<evidence type="ECO:0000313" key="3">
    <source>
        <dbReference type="Proteomes" id="UP001558713"/>
    </source>
</evidence>
<dbReference type="AlphaFoldDB" id="A0ABD1BN84"/>
<comment type="caution">
    <text evidence="2">The sequence shown here is derived from an EMBL/GenBank/DDBJ whole genome shotgun (WGS) entry which is preliminary data.</text>
</comment>
<reference evidence="2 3" key="1">
    <citation type="submission" date="2024-04" db="EMBL/GenBank/DDBJ databases">
        <title>Genome assembly C_amara_ONT_v2.</title>
        <authorList>
            <person name="Yant L."/>
            <person name="Moore C."/>
            <person name="Slenker M."/>
        </authorList>
    </citation>
    <scope>NUCLEOTIDE SEQUENCE [LARGE SCALE GENOMIC DNA]</scope>
    <source>
        <tissue evidence="2">Leaf</tissue>
    </source>
</reference>
<dbReference type="Pfam" id="PF07723">
    <property type="entry name" value="LRR_2"/>
    <property type="match status" value="1"/>
</dbReference>
<dbReference type="InterPro" id="IPR006566">
    <property type="entry name" value="FBD"/>
</dbReference>
<dbReference type="SMART" id="SM00579">
    <property type="entry name" value="FBD"/>
    <property type="match status" value="1"/>
</dbReference>
<dbReference type="Pfam" id="PF08387">
    <property type="entry name" value="FBD"/>
    <property type="match status" value="1"/>
</dbReference>